<reference evidence="2 3" key="1">
    <citation type="submission" date="2022-02" db="EMBL/GenBank/DDBJ databases">
        <title>Paenibacillus sp. MBLB1776 Whole Genome Shotgun Sequencing.</title>
        <authorList>
            <person name="Hwang C.Y."/>
            <person name="Cho E.-S."/>
            <person name="Seo M.-J."/>
        </authorList>
    </citation>
    <scope>NUCLEOTIDE SEQUENCE [LARGE SCALE GENOMIC DNA]</scope>
    <source>
        <strain evidence="2 3">MBLB1776</strain>
    </source>
</reference>
<dbReference type="PANTHER" id="PTHR30383:SF27">
    <property type="entry name" value="SPORE GERMINATION LIPASE LIPC"/>
    <property type="match status" value="1"/>
</dbReference>
<evidence type="ECO:0000259" key="1">
    <source>
        <dbReference type="Pfam" id="PF13472"/>
    </source>
</evidence>
<dbReference type="SUPFAM" id="SSF52266">
    <property type="entry name" value="SGNH hydrolase"/>
    <property type="match status" value="1"/>
</dbReference>
<dbReference type="Gene3D" id="3.40.50.1110">
    <property type="entry name" value="SGNH hydrolase"/>
    <property type="match status" value="1"/>
</dbReference>
<dbReference type="Proteomes" id="UP001305702">
    <property type="component" value="Chromosome"/>
</dbReference>
<dbReference type="KEGG" id="paun:MJA45_19765"/>
<dbReference type="GO" id="GO:0004622">
    <property type="term" value="F:phosphatidylcholine lysophospholipase activity"/>
    <property type="evidence" value="ECO:0007669"/>
    <property type="project" value="TreeGrafter"/>
</dbReference>
<proteinExistence type="predicted"/>
<dbReference type="InterPro" id="IPR036514">
    <property type="entry name" value="SGNH_hydro_sf"/>
</dbReference>
<dbReference type="PANTHER" id="PTHR30383">
    <property type="entry name" value="THIOESTERASE 1/PROTEASE 1/LYSOPHOSPHOLIPASE L1"/>
    <property type="match status" value="1"/>
</dbReference>
<dbReference type="InterPro" id="IPR013830">
    <property type="entry name" value="SGNH_hydro"/>
</dbReference>
<organism evidence="2 3">
    <name type="scientific">Paenibacillus aurantius</name>
    <dbReference type="NCBI Taxonomy" id="2918900"/>
    <lineage>
        <taxon>Bacteria</taxon>
        <taxon>Bacillati</taxon>
        <taxon>Bacillota</taxon>
        <taxon>Bacilli</taxon>
        <taxon>Bacillales</taxon>
        <taxon>Paenibacillaceae</taxon>
        <taxon>Paenibacillus</taxon>
    </lineage>
</organism>
<sequence>MGKLTYLALGDSLTAGVGDPSGEGFVGLYKERLHTVLKKEIQVHRKGRSGATSLDLYEWIRQEDVHPLIGPARIITISAGGNDLIQAAKRALWDGDDRHFTESLAACRRHVGEILAVIRQAKAGKPPYMIRLIGLYNPFPLLAEGRHWVNEFNRTLKGFTSKRIRMAEVYEAFLGNEQKLLAFDHVHPNPEGYKVMAEQLDVLGYSPLA</sequence>
<dbReference type="AlphaFoldDB" id="A0AA96LB22"/>
<dbReference type="RefSeq" id="WP_315603622.1">
    <property type="nucleotide sequence ID" value="NZ_CP130318.1"/>
</dbReference>
<keyword evidence="3" id="KW-1185">Reference proteome</keyword>
<feature type="domain" description="SGNH hydrolase-type esterase" evidence="1">
    <location>
        <begin position="8"/>
        <end position="195"/>
    </location>
</feature>
<dbReference type="EMBL" id="CP130318">
    <property type="protein sequence ID" value="WNQ09848.1"/>
    <property type="molecule type" value="Genomic_DNA"/>
</dbReference>
<protein>
    <submittedName>
        <fullName evidence="2">GDSL-type esterase/lipase family protein</fullName>
    </submittedName>
</protein>
<dbReference type="InterPro" id="IPR051532">
    <property type="entry name" value="Ester_Hydrolysis_Enzymes"/>
</dbReference>
<dbReference type="Pfam" id="PF13472">
    <property type="entry name" value="Lipase_GDSL_2"/>
    <property type="match status" value="1"/>
</dbReference>
<gene>
    <name evidence="2" type="ORF">MJA45_19765</name>
</gene>
<evidence type="ECO:0000313" key="3">
    <source>
        <dbReference type="Proteomes" id="UP001305702"/>
    </source>
</evidence>
<accession>A0AA96LB22</accession>
<name>A0AA96LB22_9BACL</name>
<evidence type="ECO:0000313" key="2">
    <source>
        <dbReference type="EMBL" id="WNQ09848.1"/>
    </source>
</evidence>